<evidence type="ECO:0000256" key="1">
    <source>
        <dbReference type="ARBA" id="ARBA00004141"/>
    </source>
</evidence>
<proteinExistence type="inferred from homology"/>
<dbReference type="AlphaFoldDB" id="A0A267GTY3"/>
<organism evidence="8 9">
    <name type="scientific">Macrostomum lignano</name>
    <dbReference type="NCBI Taxonomy" id="282301"/>
    <lineage>
        <taxon>Eukaryota</taxon>
        <taxon>Metazoa</taxon>
        <taxon>Spiralia</taxon>
        <taxon>Lophotrochozoa</taxon>
        <taxon>Platyhelminthes</taxon>
        <taxon>Rhabditophora</taxon>
        <taxon>Macrostomorpha</taxon>
        <taxon>Macrostomida</taxon>
        <taxon>Macrostomidae</taxon>
        <taxon>Macrostomum</taxon>
    </lineage>
</organism>
<feature type="transmembrane region" description="Helical" evidence="6">
    <location>
        <begin position="224"/>
        <end position="243"/>
    </location>
</feature>
<feature type="transmembrane region" description="Helical" evidence="6">
    <location>
        <begin position="20"/>
        <end position="43"/>
    </location>
</feature>
<evidence type="ECO:0000259" key="7">
    <source>
        <dbReference type="SMART" id="SM00014"/>
    </source>
</evidence>
<evidence type="ECO:0000256" key="2">
    <source>
        <dbReference type="ARBA" id="ARBA00008816"/>
    </source>
</evidence>
<dbReference type="Gene3D" id="1.20.144.10">
    <property type="entry name" value="Phosphatidic acid phosphatase type 2/haloperoxidase"/>
    <property type="match status" value="1"/>
</dbReference>
<comment type="caution">
    <text evidence="8">The sequence shown here is derived from an EMBL/GenBank/DDBJ whole genome shotgun (WGS) entry which is preliminary data.</text>
</comment>
<dbReference type="Pfam" id="PF01569">
    <property type="entry name" value="PAP2"/>
    <property type="match status" value="1"/>
</dbReference>
<dbReference type="OrthoDB" id="8907274at2759"/>
<comment type="similarity">
    <text evidence="2">Belongs to the PA-phosphatase related phosphoesterase family.</text>
</comment>
<sequence>MSPRCYRNANSRHRLVLTVISRICFLLSICLIFGALHLFVAPFPRRFFCTDQSLRYLIPPGSTVPYAVCAPLGVALATILIFWFEVLRGPNSNDINNNINGDNTASAQNYRHQRRRHRWSNCMIWLYYFCLGCSATELLTVSAKLALGRHRPYFLEACKPDPDILGDLCNSSVPYPVSICRPTMSKWEFKDAQMSFPSGHTSYSLFVVVFLAGYLHMKLGGCPAARFGTQLFLILIGLCVGYSRVSDYKHHWSDVLGGVALGAGVAAAALHSAMSALTAAAAQSLSVSGCNGDAAAGSAEIDEEQLDVECSGEVDDDLVVSGPPRRIRLRDQAVIDARIRLIETTATLMTKLGWLLGMLRLWWLLSNKLTVATATDWFKWLSYT</sequence>
<evidence type="ECO:0000256" key="4">
    <source>
        <dbReference type="ARBA" id="ARBA00022989"/>
    </source>
</evidence>
<dbReference type="EMBL" id="NIVC01000175">
    <property type="protein sequence ID" value="PAA88817.1"/>
    <property type="molecule type" value="Genomic_DNA"/>
</dbReference>
<dbReference type="GO" id="GO:0046839">
    <property type="term" value="P:phospholipid dephosphorylation"/>
    <property type="evidence" value="ECO:0007669"/>
    <property type="project" value="TreeGrafter"/>
</dbReference>
<dbReference type="Proteomes" id="UP000215902">
    <property type="component" value="Unassembled WGS sequence"/>
</dbReference>
<feature type="transmembrane region" description="Helical" evidence="6">
    <location>
        <begin position="255"/>
        <end position="277"/>
    </location>
</feature>
<protein>
    <recommendedName>
        <fullName evidence="7">Phosphatidic acid phosphatase type 2/haloperoxidase domain-containing protein</fullName>
    </recommendedName>
</protein>
<dbReference type="GO" id="GO:0006644">
    <property type="term" value="P:phospholipid metabolic process"/>
    <property type="evidence" value="ECO:0007669"/>
    <property type="project" value="InterPro"/>
</dbReference>
<gene>
    <name evidence="8" type="ORF">BOX15_Mlig015969g2</name>
</gene>
<dbReference type="STRING" id="282301.A0A267GTY3"/>
<feature type="transmembrane region" description="Helical" evidence="6">
    <location>
        <begin position="124"/>
        <end position="147"/>
    </location>
</feature>
<dbReference type="SMART" id="SM00014">
    <property type="entry name" value="acidPPc"/>
    <property type="match status" value="1"/>
</dbReference>
<keyword evidence="9" id="KW-1185">Reference proteome</keyword>
<feature type="transmembrane region" description="Helical" evidence="6">
    <location>
        <begin position="200"/>
        <end position="217"/>
    </location>
</feature>
<dbReference type="InterPro" id="IPR036938">
    <property type="entry name" value="PAP2/HPO_sf"/>
</dbReference>
<dbReference type="PANTHER" id="PTHR10165:SF103">
    <property type="entry name" value="PHOSPHOLIPID PHOSPHATASE HOMOLOG 1.2 HOMOLOG"/>
    <property type="match status" value="1"/>
</dbReference>
<dbReference type="GO" id="GO:0008195">
    <property type="term" value="F:phosphatidate phosphatase activity"/>
    <property type="evidence" value="ECO:0007669"/>
    <property type="project" value="TreeGrafter"/>
</dbReference>
<evidence type="ECO:0000256" key="5">
    <source>
        <dbReference type="ARBA" id="ARBA00023136"/>
    </source>
</evidence>
<dbReference type="GO" id="GO:0007165">
    <property type="term" value="P:signal transduction"/>
    <property type="evidence" value="ECO:0007669"/>
    <property type="project" value="TreeGrafter"/>
</dbReference>
<keyword evidence="4 6" id="KW-1133">Transmembrane helix</keyword>
<reference evidence="8 9" key="1">
    <citation type="submission" date="2017-06" db="EMBL/GenBank/DDBJ databases">
        <title>A platform for efficient transgenesis in Macrostomum lignano, a flatworm model organism for stem cell research.</title>
        <authorList>
            <person name="Berezikov E."/>
        </authorList>
    </citation>
    <scope>NUCLEOTIDE SEQUENCE [LARGE SCALE GENOMIC DNA]</scope>
    <source>
        <strain evidence="8">DV1</strain>
        <tissue evidence="8">Whole organism</tissue>
    </source>
</reference>
<dbReference type="PANTHER" id="PTHR10165">
    <property type="entry name" value="LIPID PHOSPHATE PHOSPHATASE"/>
    <property type="match status" value="1"/>
</dbReference>
<evidence type="ECO:0000313" key="8">
    <source>
        <dbReference type="EMBL" id="PAA88817.1"/>
    </source>
</evidence>
<evidence type="ECO:0000256" key="3">
    <source>
        <dbReference type="ARBA" id="ARBA00022692"/>
    </source>
</evidence>
<evidence type="ECO:0000313" key="9">
    <source>
        <dbReference type="Proteomes" id="UP000215902"/>
    </source>
</evidence>
<dbReference type="InterPro" id="IPR000326">
    <property type="entry name" value="PAP2/HPO"/>
</dbReference>
<dbReference type="SUPFAM" id="SSF48317">
    <property type="entry name" value="Acid phosphatase/Vanadium-dependent haloperoxidase"/>
    <property type="match status" value="1"/>
</dbReference>
<keyword evidence="3 6" id="KW-0812">Transmembrane</keyword>
<accession>A0A267GTY3</accession>
<keyword evidence="5 6" id="KW-0472">Membrane</keyword>
<comment type="subcellular location">
    <subcellularLocation>
        <location evidence="1">Membrane</location>
        <topology evidence="1">Multi-pass membrane protein</topology>
    </subcellularLocation>
</comment>
<dbReference type="InterPro" id="IPR043216">
    <property type="entry name" value="PAP-like"/>
</dbReference>
<feature type="domain" description="Phosphatidic acid phosphatase type 2/haloperoxidase" evidence="7">
    <location>
        <begin position="126"/>
        <end position="270"/>
    </location>
</feature>
<dbReference type="GO" id="GO:0005886">
    <property type="term" value="C:plasma membrane"/>
    <property type="evidence" value="ECO:0007669"/>
    <property type="project" value="TreeGrafter"/>
</dbReference>
<name>A0A267GTY3_9PLAT</name>
<feature type="transmembrane region" description="Helical" evidence="6">
    <location>
        <begin position="63"/>
        <end position="84"/>
    </location>
</feature>
<evidence type="ECO:0000256" key="6">
    <source>
        <dbReference type="SAM" id="Phobius"/>
    </source>
</evidence>